<dbReference type="EC" id="2.7.7.49" evidence="1"/>
<dbReference type="AlphaFoldDB" id="A0A2G9UZD4"/>
<proteinExistence type="predicted"/>
<protein>
    <recommendedName>
        <fullName evidence="1">RNA-directed DNA polymerase</fullName>
        <ecNumber evidence="1">2.7.7.49</ecNumber>
    </recommendedName>
</protein>
<accession>A0A2G9UZD4</accession>
<dbReference type="Pfam" id="PF17921">
    <property type="entry name" value="Integrase_H2C2"/>
    <property type="match status" value="1"/>
</dbReference>
<reference evidence="3 4" key="1">
    <citation type="submission" date="2015-09" db="EMBL/GenBank/DDBJ databases">
        <title>Draft genome of the parasitic nematode Teladorsagia circumcincta isolate WARC Sus (inbred).</title>
        <authorList>
            <person name="Mitreva M."/>
        </authorList>
    </citation>
    <scope>NUCLEOTIDE SEQUENCE [LARGE SCALE GENOMIC DNA]</scope>
    <source>
        <strain evidence="3 4">S</strain>
    </source>
</reference>
<dbReference type="EMBL" id="KZ345122">
    <property type="protein sequence ID" value="PIO75618.1"/>
    <property type="molecule type" value="Genomic_DNA"/>
</dbReference>
<evidence type="ECO:0000313" key="4">
    <source>
        <dbReference type="Proteomes" id="UP000230423"/>
    </source>
</evidence>
<dbReference type="GO" id="GO:0003964">
    <property type="term" value="F:RNA-directed DNA polymerase activity"/>
    <property type="evidence" value="ECO:0007669"/>
    <property type="project" value="UniProtKB-EC"/>
</dbReference>
<dbReference type="InterPro" id="IPR050951">
    <property type="entry name" value="Retrovirus_Pol_polyprotein"/>
</dbReference>
<dbReference type="PANTHER" id="PTHR37984:SF5">
    <property type="entry name" value="PROTEIN NYNRIN-LIKE"/>
    <property type="match status" value="1"/>
</dbReference>
<dbReference type="Proteomes" id="UP000230423">
    <property type="component" value="Unassembled WGS sequence"/>
</dbReference>
<organism evidence="3 4">
    <name type="scientific">Teladorsagia circumcincta</name>
    <name type="common">Brown stomach worm</name>
    <name type="synonym">Ostertagia circumcincta</name>
    <dbReference type="NCBI Taxonomy" id="45464"/>
    <lineage>
        <taxon>Eukaryota</taxon>
        <taxon>Metazoa</taxon>
        <taxon>Ecdysozoa</taxon>
        <taxon>Nematoda</taxon>
        <taxon>Chromadorea</taxon>
        <taxon>Rhabditida</taxon>
        <taxon>Rhabditina</taxon>
        <taxon>Rhabditomorpha</taxon>
        <taxon>Strongyloidea</taxon>
        <taxon>Trichostrongylidae</taxon>
        <taxon>Teladorsagia</taxon>
    </lineage>
</organism>
<evidence type="ECO:0000313" key="3">
    <source>
        <dbReference type="EMBL" id="PIO75618.1"/>
    </source>
</evidence>
<name>A0A2G9UZD4_TELCI</name>
<dbReference type="InterPro" id="IPR041588">
    <property type="entry name" value="Integrase_H2C2"/>
</dbReference>
<dbReference type="OrthoDB" id="5876121at2759"/>
<gene>
    <name evidence="3" type="ORF">TELCIR_02325</name>
</gene>
<dbReference type="PANTHER" id="PTHR37984">
    <property type="entry name" value="PROTEIN CBG26694"/>
    <property type="match status" value="1"/>
</dbReference>
<evidence type="ECO:0000256" key="1">
    <source>
        <dbReference type="ARBA" id="ARBA00012493"/>
    </source>
</evidence>
<evidence type="ECO:0000259" key="2">
    <source>
        <dbReference type="Pfam" id="PF17921"/>
    </source>
</evidence>
<keyword evidence="4" id="KW-1185">Reference proteome</keyword>
<feature type="domain" description="Integrase zinc-binding" evidence="2">
    <location>
        <begin position="3"/>
        <end position="33"/>
    </location>
</feature>
<sequence>MVRMKALARSYAYWLGIDQDIENAVRRCIRCSAVAKLPFKATLASWPEPDAPWKRIHVDYAVFLLTYRSTPSQTDDGNKFPAELFIGRKLRTDLALLKPITQRTPVHNQSMESQFNEHHGARNRAFNSGDPVLVRQYHGNHEEWSNGKILKRVGEALFEVLVGNKRPSLGQIKKIKAKAIATTKVANF</sequence>